<protein>
    <submittedName>
        <fullName evidence="2">DUF1425 domain-containing protein</fullName>
    </submittedName>
</protein>
<dbReference type="EMBL" id="QFWT01000001">
    <property type="protein sequence ID" value="PWI34960.1"/>
    <property type="molecule type" value="Genomic_DNA"/>
</dbReference>
<dbReference type="Proteomes" id="UP000245362">
    <property type="component" value="Unassembled WGS sequence"/>
</dbReference>
<evidence type="ECO:0000313" key="2">
    <source>
        <dbReference type="EMBL" id="PWI34960.1"/>
    </source>
</evidence>
<name>A0A2U3BDV7_9VIBR</name>
<accession>A0A2U3BDV7</accession>
<dbReference type="OrthoDB" id="5616034at2"/>
<dbReference type="RefSeq" id="WP_109318113.1">
    <property type="nucleotide sequence ID" value="NZ_QFWT01000001.1"/>
</dbReference>
<dbReference type="AlphaFoldDB" id="A0A2U3BDV7"/>
<sequence>MNRCLKACLGLCVSFVVVLSGCADITSGMRVDGKTQKAVFTDQVLGNRLVVDNISTVEFEGKTRGVVSLSSQYGGDQHVQYRFYWYDDAGLEVNSKQAAWKKVIVHGFETISVSEVSINPDGKQFRVQIRQADE</sequence>
<organism evidence="2 3">
    <name type="scientific">Vibrio albus</name>
    <dbReference type="NCBI Taxonomy" id="2200953"/>
    <lineage>
        <taxon>Bacteria</taxon>
        <taxon>Pseudomonadati</taxon>
        <taxon>Pseudomonadota</taxon>
        <taxon>Gammaproteobacteria</taxon>
        <taxon>Vibrionales</taxon>
        <taxon>Vibrionaceae</taxon>
        <taxon>Vibrio</taxon>
    </lineage>
</organism>
<dbReference type="CDD" id="cd09030">
    <property type="entry name" value="DUF1425"/>
    <property type="match status" value="1"/>
</dbReference>
<dbReference type="Pfam" id="PF07233">
    <property type="entry name" value="DUF1425"/>
    <property type="match status" value="1"/>
</dbReference>
<keyword evidence="1" id="KW-0732">Signal</keyword>
<comment type="caution">
    <text evidence="2">The sequence shown here is derived from an EMBL/GenBank/DDBJ whole genome shotgun (WGS) entry which is preliminary data.</text>
</comment>
<evidence type="ECO:0000256" key="1">
    <source>
        <dbReference type="SAM" id="SignalP"/>
    </source>
</evidence>
<gene>
    <name evidence="2" type="ORF">DI392_01390</name>
</gene>
<reference evidence="2 3" key="1">
    <citation type="submission" date="2018-05" db="EMBL/GenBank/DDBJ databases">
        <title>Vibrio limimaris sp. nov., isolated from marine sediment.</title>
        <authorList>
            <person name="Li C.-M."/>
        </authorList>
    </citation>
    <scope>NUCLEOTIDE SEQUENCE [LARGE SCALE GENOMIC DNA]</scope>
    <source>
        <strain evidence="2 3">E4404</strain>
    </source>
</reference>
<keyword evidence="3" id="KW-1185">Reference proteome</keyword>
<feature type="chain" id="PRO_5015409544" evidence="1">
    <location>
        <begin position="24"/>
        <end position="134"/>
    </location>
</feature>
<evidence type="ECO:0000313" key="3">
    <source>
        <dbReference type="Proteomes" id="UP000245362"/>
    </source>
</evidence>
<dbReference type="PROSITE" id="PS51257">
    <property type="entry name" value="PROKAR_LIPOPROTEIN"/>
    <property type="match status" value="1"/>
</dbReference>
<proteinExistence type="predicted"/>
<dbReference type="InterPro" id="IPR010824">
    <property type="entry name" value="DUF1425"/>
</dbReference>
<dbReference type="InterPro" id="IPR038483">
    <property type="entry name" value="YcfL-like_sf"/>
</dbReference>
<dbReference type="Gene3D" id="2.60.40.3230">
    <property type="match status" value="1"/>
</dbReference>
<feature type="signal peptide" evidence="1">
    <location>
        <begin position="1"/>
        <end position="23"/>
    </location>
</feature>